<evidence type="ECO:0000313" key="23">
    <source>
        <dbReference type="Proteomes" id="UP000005324"/>
    </source>
</evidence>
<proteinExistence type="inferred from homology"/>
<evidence type="ECO:0000259" key="19">
    <source>
        <dbReference type="Pfam" id="PF00391"/>
    </source>
</evidence>
<dbReference type="EC" id="2.7.3.9" evidence="5"/>
<feature type="active site" description="Proton donor" evidence="16">
    <location>
        <position position="479"/>
    </location>
</feature>
<dbReference type="GO" id="GO:0046872">
    <property type="term" value="F:metal ion binding"/>
    <property type="evidence" value="ECO:0007669"/>
    <property type="project" value="UniProtKB-KW"/>
</dbReference>
<dbReference type="InterPro" id="IPR036618">
    <property type="entry name" value="PtsI_HPr-bd_sf"/>
</dbReference>
<dbReference type="Gene3D" id="1.10.274.10">
    <property type="entry name" value="PtsI, HPr-binding domain"/>
    <property type="match status" value="1"/>
</dbReference>
<evidence type="ECO:0000256" key="15">
    <source>
        <dbReference type="ARBA" id="ARBA00033235"/>
    </source>
</evidence>
<dbReference type="OrthoDB" id="9765468at2"/>
<dbReference type="Proteomes" id="UP000005324">
    <property type="component" value="Unassembled WGS sequence"/>
</dbReference>
<dbReference type="NCBIfam" id="TIGR01417">
    <property type="entry name" value="PTS_I_fam"/>
    <property type="match status" value="1"/>
</dbReference>
<keyword evidence="11" id="KW-0598">Phosphotransferase system</keyword>
<evidence type="ECO:0000256" key="14">
    <source>
        <dbReference type="ARBA" id="ARBA00022842"/>
    </source>
</evidence>
<keyword evidence="12 18" id="KW-0479">Metal-binding</keyword>
<keyword evidence="22" id="KW-0670">Pyruvate</keyword>
<comment type="caution">
    <text evidence="22">The sequence shown here is derived from an EMBL/GenBank/DDBJ whole genome shotgun (WGS) entry which is preliminary data.</text>
</comment>
<feature type="binding site" evidence="18">
    <location>
        <position position="432"/>
    </location>
    <ligand>
        <name>Mg(2+)</name>
        <dbReference type="ChEBI" id="CHEBI:18420"/>
    </ligand>
</feature>
<feature type="active site" description="Tele-phosphohistidine intermediate" evidence="16">
    <location>
        <position position="167"/>
    </location>
</feature>
<keyword evidence="23" id="KW-1185">Reference proteome</keyword>
<keyword evidence="9" id="KW-0762">Sugar transport</keyword>
<evidence type="ECO:0000256" key="6">
    <source>
        <dbReference type="ARBA" id="ARBA00016544"/>
    </source>
</evidence>
<evidence type="ECO:0000256" key="1">
    <source>
        <dbReference type="ARBA" id="ARBA00000683"/>
    </source>
</evidence>
<keyword evidence="13" id="KW-0418">Kinase</keyword>
<evidence type="ECO:0000256" key="4">
    <source>
        <dbReference type="ARBA" id="ARBA00007837"/>
    </source>
</evidence>
<dbReference type="Gene3D" id="3.20.20.60">
    <property type="entry name" value="Phosphoenolpyruvate-binding domains"/>
    <property type="match status" value="1"/>
</dbReference>
<dbReference type="Gene3D" id="3.50.30.10">
    <property type="entry name" value="Phosphohistidine domain"/>
    <property type="match status" value="1"/>
</dbReference>
<evidence type="ECO:0000256" key="17">
    <source>
        <dbReference type="PIRSR" id="PIRSR000732-2"/>
    </source>
</evidence>
<dbReference type="GO" id="GO:0008965">
    <property type="term" value="F:phosphoenolpyruvate-protein phosphotransferase activity"/>
    <property type="evidence" value="ECO:0007669"/>
    <property type="project" value="UniProtKB-EC"/>
</dbReference>
<dbReference type="InterPro" id="IPR000121">
    <property type="entry name" value="PEP_util_C"/>
</dbReference>
<organism evidence="22 23">
    <name type="scientific">Pseudoroseomonas cervicalis ATCC 49957</name>
    <dbReference type="NCBI Taxonomy" id="525371"/>
    <lineage>
        <taxon>Bacteria</taxon>
        <taxon>Pseudomonadati</taxon>
        <taxon>Pseudomonadota</taxon>
        <taxon>Alphaproteobacteria</taxon>
        <taxon>Acetobacterales</taxon>
        <taxon>Roseomonadaceae</taxon>
        <taxon>Roseomonas</taxon>
    </lineage>
</organism>
<dbReference type="InterPro" id="IPR050499">
    <property type="entry name" value="PEP-utilizing_PTS_enzyme"/>
</dbReference>
<comment type="cofactor">
    <cofactor evidence="2 18">
        <name>Mg(2+)</name>
        <dbReference type="ChEBI" id="CHEBI:18420"/>
    </cofactor>
</comment>
<dbReference type="SUPFAM" id="SSF51621">
    <property type="entry name" value="Phosphoenolpyruvate/pyruvate domain"/>
    <property type="match status" value="1"/>
</dbReference>
<comment type="similarity">
    <text evidence="4">Belongs to the PEP-utilizing enzyme family.</text>
</comment>
<dbReference type="HOGENOM" id="CLU_522294_0_0_5"/>
<dbReference type="Pfam" id="PF00391">
    <property type="entry name" value="PEP-utilizers"/>
    <property type="match status" value="1"/>
</dbReference>
<feature type="domain" description="Phosphotransferase system enzyme I N-terminal" evidence="21">
    <location>
        <begin position="12"/>
        <end position="104"/>
    </location>
</feature>
<keyword evidence="7" id="KW-0813">Transport</keyword>
<feature type="binding site" evidence="17">
    <location>
        <position position="274"/>
    </location>
    <ligand>
        <name>phosphoenolpyruvate</name>
        <dbReference type="ChEBI" id="CHEBI:58702"/>
    </ligand>
</feature>
<dbReference type="EMBL" id="ADVL01000511">
    <property type="protein sequence ID" value="EFH11094.1"/>
    <property type="molecule type" value="Genomic_DNA"/>
</dbReference>
<evidence type="ECO:0000256" key="3">
    <source>
        <dbReference type="ARBA" id="ARBA00004496"/>
    </source>
</evidence>
<dbReference type="PANTHER" id="PTHR46244:SF6">
    <property type="entry name" value="PHOSPHOENOLPYRUVATE-PROTEIN PHOSPHOTRANSFERASE"/>
    <property type="match status" value="1"/>
</dbReference>
<feature type="binding site" evidence="17">
    <location>
        <begin position="431"/>
        <end position="432"/>
    </location>
    <ligand>
        <name>phosphoenolpyruvate</name>
        <dbReference type="ChEBI" id="CHEBI:58702"/>
    </ligand>
</feature>
<dbReference type="GO" id="GO:0009401">
    <property type="term" value="P:phosphoenolpyruvate-dependent sugar phosphotransferase system"/>
    <property type="evidence" value="ECO:0007669"/>
    <property type="project" value="UniProtKB-KW"/>
</dbReference>
<dbReference type="InterPro" id="IPR008731">
    <property type="entry name" value="PTS_EIN"/>
</dbReference>
<keyword evidence="8" id="KW-0963">Cytoplasm</keyword>
<evidence type="ECO:0000256" key="10">
    <source>
        <dbReference type="ARBA" id="ARBA00022679"/>
    </source>
</evidence>
<comment type="catalytic activity">
    <reaction evidence="1">
        <text>L-histidyl-[protein] + phosphoenolpyruvate = N(pros)-phospho-L-histidyl-[protein] + pyruvate</text>
        <dbReference type="Rhea" id="RHEA:23880"/>
        <dbReference type="Rhea" id="RHEA-COMP:9745"/>
        <dbReference type="Rhea" id="RHEA-COMP:9746"/>
        <dbReference type="ChEBI" id="CHEBI:15361"/>
        <dbReference type="ChEBI" id="CHEBI:29979"/>
        <dbReference type="ChEBI" id="CHEBI:58702"/>
        <dbReference type="ChEBI" id="CHEBI:64837"/>
        <dbReference type="EC" id="2.7.3.9"/>
    </reaction>
</comment>
<dbReference type="GO" id="GO:0005737">
    <property type="term" value="C:cytoplasm"/>
    <property type="evidence" value="ECO:0007669"/>
    <property type="project" value="UniProtKB-SubCell"/>
</dbReference>
<protein>
    <recommendedName>
        <fullName evidence="6">Phosphoenolpyruvate-protein phosphotransferase</fullName>
        <ecNumber evidence="5">2.7.3.9</ecNumber>
    </recommendedName>
    <alternativeName>
        <fullName evidence="15">Phosphotransferase system, enzyme I</fullName>
    </alternativeName>
</protein>
<evidence type="ECO:0000256" key="18">
    <source>
        <dbReference type="PIRSR" id="PIRSR000732-3"/>
    </source>
</evidence>
<feature type="non-terminal residue" evidence="22">
    <location>
        <position position="1"/>
    </location>
</feature>
<feature type="binding site" evidence="17">
    <location>
        <position position="442"/>
    </location>
    <ligand>
        <name>phosphoenolpyruvate</name>
        <dbReference type="ChEBI" id="CHEBI:58702"/>
    </ligand>
</feature>
<name>D5RNM5_9PROT</name>
<gene>
    <name evidence="22" type="primary">ptsP</name>
    <name evidence="22" type="ORF">HMPREF0731_2686</name>
</gene>
<dbReference type="InterPro" id="IPR006318">
    <property type="entry name" value="PTS_EI-like"/>
</dbReference>
<dbReference type="Pfam" id="PF05524">
    <property type="entry name" value="PEP-utilisers_N"/>
    <property type="match status" value="1"/>
</dbReference>
<dbReference type="InterPro" id="IPR008279">
    <property type="entry name" value="PEP-util_enz_mobile_dom"/>
</dbReference>
<dbReference type="GO" id="GO:0016301">
    <property type="term" value="F:kinase activity"/>
    <property type="evidence" value="ECO:0007669"/>
    <property type="project" value="UniProtKB-KW"/>
</dbReference>
<dbReference type="PRINTS" id="PR01736">
    <property type="entry name" value="PHPHTRNFRASE"/>
</dbReference>
<feature type="binding site" evidence="17">
    <location>
        <position position="310"/>
    </location>
    <ligand>
        <name>phosphoenolpyruvate</name>
        <dbReference type="ChEBI" id="CHEBI:58702"/>
    </ligand>
</feature>
<dbReference type="SUPFAM" id="SSF52009">
    <property type="entry name" value="Phosphohistidine domain"/>
    <property type="match status" value="1"/>
</dbReference>
<dbReference type="InterPro" id="IPR036637">
    <property type="entry name" value="Phosphohistidine_dom_sf"/>
</dbReference>
<feature type="domain" description="PEP-utilising enzyme mobile" evidence="19">
    <location>
        <begin position="131"/>
        <end position="203"/>
    </location>
</feature>
<keyword evidence="10 22" id="KW-0808">Transferase</keyword>
<dbReference type="Pfam" id="PF02896">
    <property type="entry name" value="PEP-utilizers_C"/>
    <property type="match status" value="1"/>
</dbReference>
<dbReference type="InterPro" id="IPR015813">
    <property type="entry name" value="Pyrv/PenolPyrv_kinase-like_dom"/>
</dbReference>
<sequence length="521" mass="55085">FPAPLPEAPRLLPPGGLAGEIARHRAAVDSVLQELALRRAAARPGSEAAEILGALVELARDAELRDEMEGRIRRGLDAVAATLGAGRELAEGFATLDDPYLRARAEDLRSVARQIALTLLGQSDAALEDVPQGAILLAEELAAWDLARVPPGRLAGIVCRQGGATSHLAIMARAQGIPAVLACPASPEALQATRRVALDGGNGVVQLDPDAASEAALSRRIAEERAARAALQRWRDAPSVTRDGRAIEIAANLGALAEIEAAQAAGAEGVGLFRSEFLFMARRTPPGEQEQFEVYDALARAFAPHPVVVRTLDIGGDKPVAGIDIPHEENPFLGWRGLRLCLERPDIFRPQLRALLRAAVRGNLRVMLPMVVEPEEVRQTRALIEQCRAELAAEGVPHGDFALGIMVETPAAALLADELAREVAFFSVGTNDLTQYVMAADRMNPRVARLNRPDHPAVLRAIGAVCRAARAAGIPVAVCGEAAARPELIPALVELGVTELSMSPASILRARQCVAGLGAAG</sequence>
<comment type="subcellular location">
    <subcellularLocation>
        <location evidence="3">Cytoplasm</location>
    </subcellularLocation>
</comment>
<dbReference type="PIRSF" id="PIRSF000732">
    <property type="entry name" value="PTS_enzyme_I"/>
    <property type="match status" value="1"/>
</dbReference>
<evidence type="ECO:0000256" key="13">
    <source>
        <dbReference type="ARBA" id="ARBA00022777"/>
    </source>
</evidence>
<evidence type="ECO:0000256" key="16">
    <source>
        <dbReference type="PIRSR" id="PIRSR000732-1"/>
    </source>
</evidence>
<evidence type="ECO:0000313" key="22">
    <source>
        <dbReference type="EMBL" id="EFH11094.1"/>
    </source>
</evidence>
<evidence type="ECO:0000259" key="21">
    <source>
        <dbReference type="Pfam" id="PF05524"/>
    </source>
</evidence>
<evidence type="ECO:0000256" key="9">
    <source>
        <dbReference type="ARBA" id="ARBA00022597"/>
    </source>
</evidence>
<dbReference type="PANTHER" id="PTHR46244">
    <property type="entry name" value="PHOSPHOENOLPYRUVATE-PROTEIN PHOSPHOTRANSFERASE"/>
    <property type="match status" value="1"/>
</dbReference>
<dbReference type="SUPFAM" id="SSF47831">
    <property type="entry name" value="Enzyme I of the PEP:sugar phosphotransferase system HPr-binding (sub)domain"/>
    <property type="match status" value="1"/>
</dbReference>
<evidence type="ECO:0000256" key="11">
    <source>
        <dbReference type="ARBA" id="ARBA00022683"/>
    </source>
</evidence>
<feature type="binding site" evidence="18">
    <location>
        <position position="408"/>
    </location>
    <ligand>
        <name>Mg(2+)</name>
        <dbReference type="ChEBI" id="CHEBI:18420"/>
    </ligand>
</feature>
<feature type="domain" description="PEP-utilising enzyme C-terminal" evidence="20">
    <location>
        <begin position="229"/>
        <end position="515"/>
    </location>
</feature>
<evidence type="ECO:0000259" key="20">
    <source>
        <dbReference type="Pfam" id="PF02896"/>
    </source>
</evidence>
<evidence type="ECO:0000256" key="5">
    <source>
        <dbReference type="ARBA" id="ARBA00012232"/>
    </source>
</evidence>
<evidence type="ECO:0000256" key="12">
    <source>
        <dbReference type="ARBA" id="ARBA00022723"/>
    </source>
</evidence>
<reference evidence="22 23" key="1">
    <citation type="submission" date="2010-04" db="EMBL/GenBank/DDBJ databases">
        <authorList>
            <person name="Qin X."/>
            <person name="Bachman B."/>
            <person name="Battles P."/>
            <person name="Bell A."/>
            <person name="Bess C."/>
            <person name="Bickham C."/>
            <person name="Chaboub L."/>
            <person name="Chen D."/>
            <person name="Coyle M."/>
            <person name="Deiros D.R."/>
            <person name="Dinh H."/>
            <person name="Forbes L."/>
            <person name="Fowler G."/>
            <person name="Francisco L."/>
            <person name="Fu Q."/>
            <person name="Gubbala S."/>
            <person name="Hale W."/>
            <person name="Han Y."/>
            <person name="Hemphill L."/>
            <person name="Highlander S.K."/>
            <person name="Hirani K."/>
            <person name="Hogues M."/>
            <person name="Jackson L."/>
            <person name="Jakkamsetti A."/>
            <person name="Javaid M."/>
            <person name="Jiang H."/>
            <person name="Korchina V."/>
            <person name="Kovar C."/>
            <person name="Lara F."/>
            <person name="Lee S."/>
            <person name="Mata R."/>
            <person name="Mathew T."/>
            <person name="Moen C."/>
            <person name="Morales K."/>
            <person name="Munidasa M."/>
            <person name="Nazareth L."/>
            <person name="Ngo R."/>
            <person name="Nguyen L."/>
            <person name="Okwuonu G."/>
            <person name="Ongeri F."/>
            <person name="Patil S."/>
            <person name="Petrosino J."/>
            <person name="Pham C."/>
            <person name="Pham P."/>
            <person name="Pu L.-L."/>
            <person name="Puazo M."/>
            <person name="Raj R."/>
            <person name="Reid J."/>
            <person name="Rouhana J."/>
            <person name="Saada N."/>
            <person name="Shang Y."/>
            <person name="Simmons D."/>
            <person name="Thornton R."/>
            <person name="Warren J."/>
            <person name="Weissenberger G."/>
            <person name="Zhang J."/>
            <person name="Zhang L."/>
            <person name="Zhou C."/>
            <person name="Zhu D."/>
            <person name="Muzny D."/>
            <person name="Worley K."/>
            <person name="Gibbs R."/>
        </authorList>
    </citation>
    <scope>NUCLEOTIDE SEQUENCE [LARGE SCALE GENOMIC DNA]</scope>
    <source>
        <strain evidence="22 23">ATCC 49957</strain>
    </source>
</reference>
<dbReference type="InterPro" id="IPR040442">
    <property type="entry name" value="Pyrv_kinase-like_dom_sf"/>
</dbReference>
<evidence type="ECO:0000256" key="7">
    <source>
        <dbReference type="ARBA" id="ARBA00022448"/>
    </source>
</evidence>
<keyword evidence="14 18" id="KW-0460">Magnesium</keyword>
<dbReference type="AlphaFoldDB" id="D5RNM5"/>
<evidence type="ECO:0000256" key="2">
    <source>
        <dbReference type="ARBA" id="ARBA00001946"/>
    </source>
</evidence>
<dbReference type="RefSeq" id="WP_007005966.1">
    <property type="nucleotide sequence ID" value="NZ_GG770853.1"/>
</dbReference>
<dbReference type="InterPro" id="IPR024692">
    <property type="entry name" value="PTS_EI"/>
</dbReference>
<accession>D5RNM5</accession>
<evidence type="ECO:0000256" key="8">
    <source>
        <dbReference type="ARBA" id="ARBA00022490"/>
    </source>
</evidence>